<evidence type="ECO:0000256" key="13">
    <source>
        <dbReference type="ARBA" id="ARBA00032850"/>
    </source>
</evidence>
<evidence type="ECO:0000313" key="17">
    <source>
        <dbReference type="Proteomes" id="UP001310692"/>
    </source>
</evidence>
<dbReference type="EMBL" id="JAZDRO010000005">
    <property type="protein sequence ID" value="MEE2567309.1"/>
    <property type="molecule type" value="Genomic_DNA"/>
</dbReference>
<keyword evidence="8" id="KW-0677">Repeat</keyword>
<dbReference type="PRINTS" id="PR00834">
    <property type="entry name" value="PROTEASES2C"/>
</dbReference>
<evidence type="ECO:0000256" key="12">
    <source>
        <dbReference type="ARBA" id="ARBA00023016"/>
    </source>
</evidence>
<accession>A0ABU7M0I6</accession>
<dbReference type="SUPFAM" id="SSF50156">
    <property type="entry name" value="PDZ domain-like"/>
    <property type="match status" value="2"/>
</dbReference>
<keyword evidence="12" id="KW-0346">Stress response</keyword>
<evidence type="ECO:0000313" key="16">
    <source>
        <dbReference type="EMBL" id="MEE2567309.1"/>
    </source>
</evidence>
<reference evidence="16 17" key="1">
    <citation type="submission" date="2024-01" db="EMBL/GenBank/DDBJ databases">
        <title>Hyphobacterium bacterium isolated from marine sediment.</title>
        <authorList>
            <person name="Zhao S."/>
        </authorList>
    </citation>
    <scope>NUCLEOTIDE SEQUENCE [LARGE SCALE GENOMIC DNA]</scope>
    <source>
        <strain evidence="16 17">Y60-23</strain>
    </source>
</reference>
<comment type="caution">
    <text evidence="16">The sequence shown here is derived from an EMBL/GenBank/DDBJ whole genome shotgun (WGS) entry which is preliminary data.</text>
</comment>
<dbReference type="SMART" id="SM00228">
    <property type="entry name" value="PDZ"/>
    <property type="match status" value="2"/>
</dbReference>
<organism evidence="16 17">
    <name type="scientific">Hyphobacterium marinum</name>
    <dbReference type="NCBI Taxonomy" id="3116574"/>
    <lineage>
        <taxon>Bacteria</taxon>
        <taxon>Pseudomonadati</taxon>
        <taxon>Pseudomonadota</taxon>
        <taxon>Alphaproteobacteria</taxon>
        <taxon>Maricaulales</taxon>
        <taxon>Maricaulaceae</taxon>
        <taxon>Hyphobacterium</taxon>
    </lineage>
</organism>
<dbReference type="InterPro" id="IPR036034">
    <property type="entry name" value="PDZ_sf"/>
</dbReference>
<evidence type="ECO:0000256" key="9">
    <source>
        <dbReference type="ARBA" id="ARBA00022764"/>
    </source>
</evidence>
<dbReference type="CDD" id="cd10839">
    <property type="entry name" value="cpPDZ1_DegP-like"/>
    <property type="match status" value="1"/>
</dbReference>
<dbReference type="InterPro" id="IPR009003">
    <property type="entry name" value="Peptidase_S1_PA"/>
</dbReference>
<dbReference type="Pfam" id="PF13365">
    <property type="entry name" value="Trypsin_2"/>
    <property type="match status" value="1"/>
</dbReference>
<dbReference type="RefSeq" id="WP_330196870.1">
    <property type="nucleotide sequence ID" value="NZ_JAZDRO010000005.1"/>
</dbReference>
<dbReference type="Gene3D" id="2.40.10.120">
    <property type="match status" value="1"/>
</dbReference>
<dbReference type="Proteomes" id="UP001310692">
    <property type="component" value="Unassembled WGS sequence"/>
</dbReference>
<evidence type="ECO:0000256" key="8">
    <source>
        <dbReference type="ARBA" id="ARBA00022737"/>
    </source>
</evidence>
<name>A0ABU7M0I6_9PROT</name>
<evidence type="ECO:0000256" key="14">
    <source>
        <dbReference type="SAM" id="SignalP"/>
    </source>
</evidence>
<keyword evidence="10 16" id="KW-0378">Hydrolase</keyword>
<proteinExistence type="inferred from homology"/>
<feature type="chain" id="PRO_5046316491" description="Probable periplasmic serine endoprotease DegP-like" evidence="14">
    <location>
        <begin position="23"/>
        <end position="486"/>
    </location>
</feature>
<comment type="catalytic activity">
    <reaction evidence="1">
        <text>Acts on substrates that are at least partially unfolded. The cleavage site P1 residue is normally between a pair of hydrophobic residues, such as Val-|-Val.</text>
        <dbReference type="EC" id="3.4.21.107"/>
    </reaction>
</comment>
<evidence type="ECO:0000256" key="10">
    <source>
        <dbReference type="ARBA" id="ARBA00022801"/>
    </source>
</evidence>
<dbReference type="InterPro" id="IPR001940">
    <property type="entry name" value="Peptidase_S1C"/>
</dbReference>
<dbReference type="SUPFAM" id="SSF50494">
    <property type="entry name" value="Trypsin-like serine proteases"/>
    <property type="match status" value="1"/>
</dbReference>
<keyword evidence="6" id="KW-0645">Protease</keyword>
<dbReference type="InterPro" id="IPR011782">
    <property type="entry name" value="Pept_S1C_Do"/>
</dbReference>
<keyword evidence="17" id="KW-1185">Reference proteome</keyword>
<evidence type="ECO:0000256" key="1">
    <source>
        <dbReference type="ARBA" id="ARBA00001772"/>
    </source>
</evidence>
<dbReference type="PROSITE" id="PS50106">
    <property type="entry name" value="PDZ"/>
    <property type="match status" value="2"/>
</dbReference>
<dbReference type="GO" id="GO:0016787">
    <property type="term" value="F:hydrolase activity"/>
    <property type="evidence" value="ECO:0007669"/>
    <property type="project" value="UniProtKB-KW"/>
</dbReference>
<dbReference type="InterPro" id="IPR001478">
    <property type="entry name" value="PDZ"/>
</dbReference>
<gene>
    <name evidence="16" type="ORF">V0U35_11535</name>
</gene>
<sequence length="486" mass="50399">MIRTSRIRQLAGVSVFALTAFAAGTTLAPATLAQSAERPLVIAAPNGAPMSFADLIERVSPAVVSINATVTAPVGPNAAPNLENLPPQFREWMEREFGNRAPQQREGRSLGSGFFISAEGHVVTNNHVIANASEITIDLPDGGELPARVIGTDPLTDIALLQVTVDDDRSFPFVTLAEEPNIRVGDWVVAVGNPFGLGGTATAGIVSATGREIATTAYNDFIQIDAPINRGNSGGPTFDLHGNVIGVNSQIFSPSGGNVGIGFAIPSGVAANIVAQLLETGSVARGWLGVTIQDVTADIAESLGLTERRGAIVSSLVAGGPADEGGLERGDVVLSINGTEIEDSGDLTRRVGAIAAGQEVSFRVLRDGDEDTIRITLAQRPDENTLNNLPGVGEEPEAATYFGMELAPSESGTGLLVENVNGGEEAAIKGLRRGDVIIEAGGEDVNTVEDFVAAVDTARDDGRSAILLLVQGTNGQRYVALQLDAV</sequence>
<evidence type="ECO:0000256" key="5">
    <source>
        <dbReference type="ARBA" id="ARBA00013958"/>
    </source>
</evidence>
<evidence type="ECO:0000256" key="11">
    <source>
        <dbReference type="ARBA" id="ARBA00022825"/>
    </source>
</evidence>
<keyword evidence="9" id="KW-0574">Periplasm</keyword>
<evidence type="ECO:0000259" key="15">
    <source>
        <dbReference type="PROSITE" id="PS50106"/>
    </source>
</evidence>
<feature type="domain" description="PDZ" evidence="15">
    <location>
        <begin position="277"/>
        <end position="368"/>
    </location>
</feature>
<keyword evidence="7 14" id="KW-0732">Signal</keyword>
<evidence type="ECO:0000256" key="2">
    <source>
        <dbReference type="ARBA" id="ARBA00004418"/>
    </source>
</evidence>
<dbReference type="PANTHER" id="PTHR22939">
    <property type="entry name" value="SERINE PROTEASE FAMILY S1C HTRA-RELATED"/>
    <property type="match status" value="1"/>
</dbReference>
<dbReference type="EC" id="3.4.21.107" evidence="4"/>
<protein>
    <recommendedName>
        <fullName evidence="5">Probable periplasmic serine endoprotease DegP-like</fullName>
        <ecNumber evidence="4">3.4.21.107</ecNumber>
    </recommendedName>
    <alternativeName>
        <fullName evidence="13">Protease Do</fullName>
    </alternativeName>
</protein>
<feature type="domain" description="PDZ" evidence="15">
    <location>
        <begin position="374"/>
        <end position="473"/>
    </location>
</feature>
<comment type="subcellular location">
    <subcellularLocation>
        <location evidence="2">Periplasm</location>
    </subcellularLocation>
</comment>
<evidence type="ECO:0000256" key="7">
    <source>
        <dbReference type="ARBA" id="ARBA00022729"/>
    </source>
</evidence>
<dbReference type="PANTHER" id="PTHR22939:SF130">
    <property type="entry name" value="PERIPLASMIC SERINE ENDOPROTEASE DEGP-LIKE-RELATED"/>
    <property type="match status" value="1"/>
</dbReference>
<evidence type="ECO:0000256" key="4">
    <source>
        <dbReference type="ARBA" id="ARBA00013035"/>
    </source>
</evidence>
<keyword evidence="11" id="KW-0720">Serine protease</keyword>
<feature type="signal peptide" evidence="14">
    <location>
        <begin position="1"/>
        <end position="22"/>
    </location>
</feature>
<evidence type="ECO:0000256" key="6">
    <source>
        <dbReference type="ARBA" id="ARBA00022670"/>
    </source>
</evidence>
<evidence type="ECO:0000256" key="3">
    <source>
        <dbReference type="ARBA" id="ARBA00010541"/>
    </source>
</evidence>
<dbReference type="NCBIfam" id="TIGR02037">
    <property type="entry name" value="degP_htrA_DO"/>
    <property type="match status" value="1"/>
</dbReference>
<dbReference type="Pfam" id="PF00595">
    <property type="entry name" value="PDZ"/>
    <property type="match status" value="1"/>
</dbReference>
<dbReference type="Pfam" id="PF13180">
    <property type="entry name" value="PDZ_2"/>
    <property type="match status" value="1"/>
</dbReference>
<dbReference type="Gene3D" id="2.30.42.10">
    <property type="match status" value="2"/>
</dbReference>
<comment type="similarity">
    <text evidence="3">Belongs to the peptidase S1C family.</text>
</comment>